<accession>A0A074ZQ24</accession>
<evidence type="ECO:0000313" key="1">
    <source>
        <dbReference type="EMBL" id="KER29171.1"/>
    </source>
</evidence>
<keyword evidence="2" id="KW-1185">Reference proteome</keyword>
<sequence>MVQRRLLVEWEGAVGRTSADKELCGQMILLGGSTTMSDELTVTVNRLETGVYGFQVQALQLPPPMEEAGIHAFVNMKIVIRRLAAMLTEGGTTAGILPCCPSLDKSRWDAEVGFEPKICQSQSWLKMWTCWSPAFTLPSQRRPQLYLQAAVVSSSLPCGIFRLEPATVNIDHPGKEHLAYQE</sequence>
<reference evidence="1 2" key="1">
    <citation type="submission" date="2013-11" db="EMBL/GenBank/DDBJ databases">
        <title>Opisthorchis viverrini - life in the bile duct.</title>
        <authorList>
            <person name="Young N.D."/>
            <person name="Nagarajan N."/>
            <person name="Lin S.J."/>
            <person name="Korhonen P.K."/>
            <person name="Jex A.R."/>
            <person name="Hall R.S."/>
            <person name="Safavi-Hemami H."/>
            <person name="Kaewkong W."/>
            <person name="Bertrand D."/>
            <person name="Gao S."/>
            <person name="Seet Q."/>
            <person name="Wongkham S."/>
            <person name="Teh B.T."/>
            <person name="Wongkham C."/>
            <person name="Intapan P.M."/>
            <person name="Maleewong W."/>
            <person name="Yang X."/>
            <person name="Hu M."/>
            <person name="Wang Z."/>
            <person name="Hofmann A."/>
            <person name="Sternberg P.W."/>
            <person name="Tan P."/>
            <person name="Wang J."/>
            <person name="Gasser R.B."/>
        </authorList>
    </citation>
    <scope>NUCLEOTIDE SEQUENCE [LARGE SCALE GENOMIC DNA]</scope>
</reference>
<protein>
    <submittedName>
        <fullName evidence="1">Uncharacterized protein</fullName>
    </submittedName>
</protein>
<organism evidence="1 2">
    <name type="scientific">Opisthorchis viverrini</name>
    <name type="common">Southeast Asian liver fluke</name>
    <dbReference type="NCBI Taxonomy" id="6198"/>
    <lineage>
        <taxon>Eukaryota</taxon>
        <taxon>Metazoa</taxon>
        <taxon>Spiralia</taxon>
        <taxon>Lophotrochozoa</taxon>
        <taxon>Platyhelminthes</taxon>
        <taxon>Trematoda</taxon>
        <taxon>Digenea</taxon>
        <taxon>Opisthorchiida</taxon>
        <taxon>Opisthorchiata</taxon>
        <taxon>Opisthorchiidae</taxon>
        <taxon>Opisthorchis</taxon>
    </lineage>
</organism>
<dbReference type="GeneID" id="20318360"/>
<evidence type="ECO:0000313" key="2">
    <source>
        <dbReference type="Proteomes" id="UP000054324"/>
    </source>
</evidence>
<name>A0A074ZQ24_OPIVI</name>
<dbReference type="Proteomes" id="UP000054324">
    <property type="component" value="Unassembled WGS sequence"/>
</dbReference>
<dbReference type="RefSeq" id="XP_009167108.1">
    <property type="nucleotide sequence ID" value="XM_009168844.1"/>
</dbReference>
<proteinExistence type="predicted"/>
<dbReference type="KEGG" id="ovi:T265_04174"/>
<dbReference type="AlphaFoldDB" id="A0A074ZQ24"/>
<dbReference type="EMBL" id="KL596684">
    <property type="protein sequence ID" value="KER29171.1"/>
    <property type="molecule type" value="Genomic_DNA"/>
</dbReference>
<gene>
    <name evidence="1" type="ORF">T265_04174</name>
</gene>
<dbReference type="CTD" id="20318360"/>